<keyword evidence="2" id="KW-1015">Disulfide bond</keyword>
<evidence type="ECO:0000256" key="1">
    <source>
        <dbReference type="ARBA" id="ARBA00007785"/>
    </source>
</evidence>
<dbReference type="InterPro" id="IPR018793">
    <property type="entry name" value="Cyt_c_oxidase_assmbl_Pet191"/>
</dbReference>
<evidence type="ECO:0000313" key="4">
    <source>
        <dbReference type="Proteomes" id="UP001166286"/>
    </source>
</evidence>
<protein>
    <recommendedName>
        <fullName evidence="5">Cytochrome c oxidase assembly protein</fullName>
    </recommendedName>
</protein>
<evidence type="ECO:0000313" key="3">
    <source>
        <dbReference type="EMBL" id="KAK0513116.1"/>
    </source>
</evidence>
<name>A0AA39UB63_9LECA</name>
<gene>
    <name evidence="3" type="ORF">JMJ35_004102</name>
</gene>
<dbReference type="AlphaFoldDB" id="A0AA39UB63"/>
<dbReference type="Proteomes" id="UP001166286">
    <property type="component" value="Unassembled WGS sequence"/>
</dbReference>
<evidence type="ECO:0000256" key="2">
    <source>
        <dbReference type="ARBA" id="ARBA00023157"/>
    </source>
</evidence>
<sequence length="121" mass="13076">MPSSCKDIRAALATCLQNSDCVLIQRNTPADCLRQPLYDSLPTRCQQLKRGYGDCKRGMIDMRKRFRGNQPIAVSKELEGEKGGQLYAGGTAVGDTAIGGTGKAATDLVEGVDGQLRKRED</sequence>
<dbReference type="GO" id="GO:0005739">
    <property type="term" value="C:mitochondrion"/>
    <property type="evidence" value="ECO:0007669"/>
    <property type="project" value="TreeGrafter"/>
</dbReference>
<dbReference type="PANTHER" id="PTHR28627:SF1">
    <property type="entry name" value="CYTOCHROME C OXIDASE ASSEMBLY FACTOR 5"/>
    <property type="match status" value="1"/>
</dbReference>
<keyword evidence="4" id="KW-1185">Reference proteome</keyword>
<reference evidence="3" key="1">
    <citation type="submission" date="2023-03" db="EMBL/GenBank/DDBJ databases">
        <title>Complete genome of Cladonia borealis.</title>
        <authorList>
            <person name="Park H."/>
        </authorList>
    </citation>
    <scope>NUCLEOTIDE SEQUENCE</scope>
    <source>
        <strain evidence="3">ANT050790</strain>
    </source>
</reference>
<dbReference type="PANTHER" id="PTHR28627">
    <property type="entry name" value="CYTOCHROME C OXIDASE ASSEMBLY FACTOR 5"/>
    <property type="match status" value="1"/>
</dbReference>
<comment type="similarity">
    <text evidence="1">Belongs to the PET191 family.</text>
</comment>
<accession>A0AA39UB63</accession>
<comment type="caution">
    <text evidence="3">The sequence shown here is derived from an EMBL/GenBank/DDBJ whole genome shotgun (WGS) entry which is preliminary data.</text>
</comment>
<dbReference type="GO" id="GO:0033617">
    <property type="term" value="P:mitochondrial respiratory chain complex IV assembly"/>
    <property type="evidence" value="ECO:0007669"/>
    <property type="project" value="TreeGrafter"/>
</dbReference>
<organism evidence="3 4">
    <name type="scientific">Cladonia borealis</name>
    <dbReference type="NCBI Taxonomy" id="184061"/>
    <lineage>
        <taxon>Eukaryota</taxon>
        <taxon>Fungi</taxon>
        <taxon>Dikarya</taxon>
        <taxon>Ascomycota</taxon>
        <taxon>Pezizomycotina</taxon>
        <taxon>Lecanoromycetes</taxon>
        <taxon>OSLEUM clade</taxon>
        <taxon>Lecanoromycetidae</taxon>
        <taxon>Lecanorales</taxon>
        <taxon>Lecanorineae</taxon>
        <taxon>Cladoniaceae</taxon>
        <taxon>Cladonia</taxon>
    </lineage>
</organism>
<proteinExistence type="inferred from homology"/>
<dbReference type="Pfam" id="PF10203">
    <property type="entry name" value="Pet191_N"/>
    <property type="match status" value="1"/>
</dbReference>
<dbReference type="EMBL" id="JAFEKC020000008">
    <property type="protein sequence ID" value="KAK0513116.1"/>
    <property type="molecule type" value="Genomic_DNA"/>
</dbReference>
<evidence type="ECO:0008006" key="5">
    <source>
        <dbReference type="Google" id="ProtNLM"/>
    </source>
</evidence>